<evidence type="ECO:0000256" key="2">
    <source>
        <dbReference type="SAM" id="MobiDB-lite"/>
    </source>
</evidence>
<feature type="domain" description="hAT-like transposase RNase-H fold" evidence="3">
    <location>
        <begin position="384"/>
        <end position="483"/>
    </location>
</feature>
<feature type="compositionally biased region" description="Polar residues" evidence="2">
    <location>
        <begin position="8"/>
        <end position="21"/>
    </location>
</feature>
<dbReference type="InterPro" id="IPR025525">
    <property type="entry name" value="hAT-like_transposase_RNase-H"/>
</dbReference>
<organism evidence="4 5">
    <name type="scientific">Tanacetum coccineum</name>
    <dbReference type="NCBI Taxonomy" id="301880"/>
    <lineage>
        <taxon>Eukaryota</taxon>
        <taxon>Viridiplantae</taxon>
        <taxon>Streptophyta</taxon>
        <taxon>Embryophyta</taxon>
        <taxon>Tracheophyta</taxon>
        <taxon>Spermatophyta</taxon>
        <taxon>Magnoliopsida</taxon>
        <taxon>eudicotyledons</taxon>
        <taxon>Gunneridae</taxon>
        <taxon>Pentapetalae</taxon>
        <taxon>asterids</taxon>
        <taxon>campanulids</taxon>
        <taxon>Asterales</taxon>
        <taxon>Asteraceae</taxon>
        <taxon>Asteroideae</taxon>
        <taxon>Anthemideae</taxon>
        <taxon>Anthemidinae</taxon>
        <taxon>Tanacetum</taxon>
    </lineage>
</organism>
<protein>
    <submittedName>
        <fullName evidence="4">AC transposase</fullName>
    </submittedName>
</protein>
<dbReference type="PANTHER" id="PTHR46481">
    <property type="entry name" value="ZINC FINGER BED DOMAIN-CONTAINING PROTEIN 4"/>
    <property type="match status" value="1"/>
</dbReference>
<keyword evidence="5" id="KW-1185">Reference proteome</keyword>
<gene>
    <name evidence="4" type="ORF">Tco_1121303</name>
</gene>
<evidence type="ECO:0000256" key="1">
    <source>
        <dbReference type="ARBA" id="ARBA00023125"/>
    </source>
</evidence>
<dbReference type="InterPro" id="IPR012337">
    <property type="entry name" value="RNaseH-like_sf"/>
</dbReference>
<dbReference type="Pfam" id="PF14372">
    <property type="entry name" value="hAT-like_RNase-H"/>
    <property type="match status" value="1"/>
</dbReference>
<keyword evidence="1" id="KW-0238">DNA-binding</keyword>
<reference evidence="4" key="1">
    <citation type="journal article" date="2022" name="Int. J. Mol. Sci.">
        <title>Draft Genome of Tanacetum Coccineum: Genomic Comparison of Closely Related Tanacetum-Family Plants.</title>
        <authorList>
            <person name="Yamashiro T."/>
            <person name="Shiraishi A."/>
            <person name="Nakayama K."/>
            <person name="Satake H."/>
        </authorList>
    </citation>
    <scope>NUCLEOTIDE SEQUENCE</scope>
</reference>
<reference evidence="4" key="2">
    <citation type="submission" date="2022-01" db="EMBL/GenBank/DDBJ databases">
        <authorList>
            <person name="Yamashiro T."/>
            <person name="Shiraishi A."/>
            <person name="Satake H."/>
            <person name="Nakayama K."/>
        </authorList>
    </citation>
    <scope>NUCLEOTIDE SEQUENCE</scope>
</reference>
<dbReference type="SUPFAM" id="SSF140996">
    <property type="entry name" value="Hermes dimerisation domain"/>
    <property type="match status" value="1"/>
</dbReference>
<dbReference type="SUPFAM" id="SSF53098">
    <property type="entry name" value="Ribonuclease H-like"/>
    <property type="match status" value="1"/>
</dbReference>
<dbReference type="PANTHER" id="PTHR46481:SF11">
    <property type="entry name" value="ZINC FINGER BED DOMAIN-CONTAINING PROTEIN RICESLEEPER 2-LIKE"/>
    <property type="match status" value="1"/>
</dbReference>
<name>A0ABQ5IZX5_9ASTR</name>
<comment type="caution">
    <text evidence="4">The sequence shown here is derived from an EMBL/GenBank/DDBJ whole genome shotgun (WGS) entry which is preliminary data.</text>
</comment>
<evidence type="ECO:0000313" key="5">
    <source>
        <dbReference type="Proteomes" id="UP001151760"/>
    </source>
</evidence>
<dbReference type="EMBL" id="BQNB010021292">
    <property type="protein sequence ID" value="GJU04873.1"/>
    <property type="molecule type" value="Genomic_DNA"/>
</dbReference>
<feature type="region of interest" description="Disordered" evidence="2">
    <location>
        <begin position="1"/>
        <end position="22"/>
    </location>
</feature>
<proteinExistence type="predicted"/>
<evidence type="ECO:0000313" key="4">
    <source>
        <dbReference type="EMBL" id="GJU04873.1"/>
    </source>
</evidence>
<sequence>MDLEENTIHVTSTQNSPSNLQEDNHIIVDGKQKAECHQCKSKLSGESNHGTRHLHDHLKSCKKRKQPDIRERLLAGNSKSNLSTYVYNEKDGRMSLAKMVILHEYPLSIVDHIGFRNFTKAIQPLFNCPCRNTLKSDILKLYNKQKDQVIKSIETNKSRVAITTDMWTSSNQKKGFMAITGHYIDNDWILRSKILRFLYVPCPHTSEVLTNVLMEALMEWNVDTKLSTITLDNCSTNDKLIDTVKDKLQSSHLIKDGAHIHMRCCAHILNLIVKVGLSVIKVAIDNVRESVSYWTATPKRVEKFEETCRQLKITYSKALGLDCQTRWNATYLMLKTALMYKDVFTRLKQRDSHYKTLPSPLEWENARVVCKKLEVFHNVTAIFSGTRYPTANLYFPKVCDIRLKLNEWLVSPNQLVSNMSSKMIEKFDEYWGAIHELMAVAGVFDPRSKMEMIEFYFPLIYPDDSAIRIQKVRKICEALILEYQEKALNSQDESGNNMGSSSTNSMEVDENMSAWEKHIMCKSSVPQSCIVMELELYEGKPFTSDNNATIFDDYDTDDEGEGEGKGGDQVRTKVYTKSAKYTATTYVSGSSSTNSMEVDENMSAWEKHIMCKSSVPQSCIVMEFGRYLEEGLEPRSLSSNDNWPTMGFHHNKLQVGL</sequence>
<evidence type="ECO:0000259" key="3">
    <source>
        <dbReference type="Pfam" id="PF14372"/>
    </source>
</evidence>
<accession>A0ABQ5IZX5</accession>
<dbReference type="Proteomes" id="UP001151760">
    <property type="component" value="Unassembled WGS sequence"/>
</dbReference>
<dbReference type="InterPro" id="IPR052035">
    <property type="entry name" value="ZnF_BED_domain_contain"/>
</dbReference>